<name>A0A918YGN6_9ACTN</name>
<proteinExistence type="predicted"/>
<reference evidence="1" key="2">
    <citation type="submission" date="2020-09" db="EMBL/GenBank/DDBJ databases">
        <authorList>
            <person name="Sun Q."/>
            <person name="Ohkuma M."/>
        </authorList>
    </citation>
    <scope>NUCLEOTIDE SEQUENCE</scope>
    <source>
        <strain evidence="1">JCM 4714</strain>
    </source>
</reference>
<evidence type="ECO:0000313" key="2">
    <source>
        <dbReference type="Proteomes" id="UP000655443"/>
    </source>
</evidence>
<organism evidence="1 2">
    <name type="scientific">Streptomyces alanosinicus</name>
    <dbReference type="NCBI Taxonomy" id="68171"/>
    <lineage>
        <taxon>Bacteria</taxon>
        <taxon>Bacillati</taxon>
        <taxon>Actinomycetota</taxon>
        <taxon>Actinomycetes</taxon>
        <taxon>Kitasatosporales</taxon>
        <taxon>Streptomycetaceae</taxon>
        <taxon>Streptomyces</taxon>
    </lineage>
</organism>
<dbReference type="EMBL" id="BMVG01000005">
    <property type="protein sequence ID" value="GHE03366.1"/>
    <property type="molecule type" value="Genomic_DNA"/>
</dbReference>
<comment type="caution">
    <text evidence="1">The sequence shown here is derived from an EMBL/GenBank/DDBJ whole genome shotgun (WGS) entry which is preliminary data.</text>
</comment>
<keyword evidence="2" id="KW-1185">Reference proteome</keyword>
<accession>A0A918YGN6</accession>
<dbReference type="AlphaFoldDB" id="A0A918YGN6"/>
<dbReference type="Proteomes" id="UP000655443">
    <property type="component" value="Unassembled WGS sequence"/>
</dbReference>
<evidence type="ECO:0000313" key="1">
    <source>
        <dbReference type="EMBL" id="GHE03366.1"/>
    </source>
</evidence>
<sequence length="64" mass="6884">MVFRQLRAAGGRSARRARRADERWGMVAVRSRTVAAPSAEEVGPITAVSAGVLSPQDGAVHRQR</sequence>
<protein>
    <submittedName>
        <fullName evidence="1">Uncharacterized protein</fullName>
    </submittedName>
</protein>
<reference evidence="1" key="1">
    <citation type="journal article" date="2014" name="Int. J. Syst. Evol. Microbiol.">
        <title>Complete genome sequence of Corynebacterium casei LMG S-19264T (=DSM 44701T), isolated from a smear-ripened cheese.</title>
        <authorList>
            <consortium name="US DOE Joint Genome Institute (JGI-PGF)"/>
            <person name="Walter F."/>
            <person name="Albersmeier A."/>
            <person name="Kalinowski J."/>
            <person name="Ruckert C."/>
        </authorList>
    </citation>
    <scope>NUCLEOTIDE SEQUENCE</scope>
    <source>
        <strain evidence="1">JCM 4714</strain>
    </source>
</reference>
<gene>
    <name evidence="1" type="ORF">GCM10010339_30500</name>
</gene>